<feature type="transmembrane region" description="Helical" evidence="2">
    <location>
        <begin position="7"/>
        <end position="24"/>
    </location>
</feature>
<sequence>MHPDTRHKAIIGIAAFIAVGVYFVNDENFQKAVIGFFVAFAGLYAAYFALHALGWVLFSGERGTGLRLVPRTGNGIAWGFRGLFRSIGTVSGWGWQGVQYAVRAVRNSQARRQWEKGRPERERQAAEAARIEAARQQAERQRIEEEKRLQKLAEDEAHKLRVEREAEITAARTKAEAQVRLDMQAEANRLAREHEEHMLSIEQERLAIAEKRGERHAALLNTLSGLVDKSKE</sequence>
<keyword evidence="2" id="KW-0812">Transmembrane</keyword>
<keyword evidence="2" id="KW-1133">Transmembrane helix</keyword>
<evidence type="ECO:0000313" key="3">
    <source>
        <dbReference type="EMBL" id="CAM76354.1"/>
    </source>
</evidence>
<accession>A4U0E7</accession>
<dbReference type="EMBL" id="CU459003">
    <property type="protein sequence ID" value="CAM76354.1"/>
    <property type="molecule type" value="Genomic_DNA"/>
</dbReference>
<keyword evidence="1" id="KW-0175">Coiled coil</keyword>
<gene>
    <name evidence="3" type="ORF">MGR_0390</name>
</gene>
<reference evidence="3" key="1">
    <citation type="journal article" date="2007" name="J. Bacteriol.">
        <title>Comparative genome analysis of four magnetotactic bacteria reveals a complex set of group-specific genes implicated in magnetosome biomineralization and function.</title>
        <authorList>
            <person name="Richter M."/>
            <person name="Kube M."/>
            <person name="Bazylinski D.A."/>
            <person name="Lombardot T."/>
            <person name="Gloeckner F.O."/>
            <person name="Reinhardt R."/>
            <person name="Schueler D."/>
        </authorList>
    </citation>
    <scope>NUCLEOTIDE SEQUENCE</scope>
    <source>
        <strain evidence="3">MSR-1</strain>
    </source>
</reference>
<organism evidence="3">
    <name type="scientific">Magnetospirillum gryphiswaldense</name>
    <dbReference type="NCBI Taxonomy" id="55518"/>
    <lineage>
        <taxon>Bacteria</taxon>
        <taxon>Pseudomonadati</taxon>
        <taxon>Pseudomonadota</taxon>
        <taxon>Alphaproteobacteria</taxon>
        <taxon>Rhodospirillales</taxon>
        <taxon>Rhodospirillaceae</taxon>
        <taxon>Magnetospirillum</taxon>
    </lineage>
</organism>
<dbReference type="RefSeq" id="WP_106001643.1">
    <property type="nucleotide sequence ID" value="NZ_CP027527.1"/>
</dbReference>
<evidence type="ECO:0000256" key="2">
    <source>
        <dbReference type="SAM" id="Phobius"/>
    </source>
</evidence>
<proteinExistence type="predicted"/>
<name>A4U0E7_9PROT</name>
<keyword evidence="2" id="KW-0472">Membrane</keyword>
<protein>
    <submittedName>
        <fullName evidence="3">Membrane protein</fullName>
    </submittedName>
</protein>
<feature type="coiled-coil region" evidence="1">
    <location>
        <begin position="121"/>
        <end position="163"/>
    </location>
</feature>
<dbReference type="AlphaFoldDB" id="A4U0E7"/>
<feature type="transmembrane region" description="Helical" evidence="2">
    <location>
        <begin position="36"/>
        <end position="58"/>
    </location>
</feature>
<evidence type="ECO:0000256" key="1">
    <source>
        <dbReference type="SAM" id="Coils"/>
    </source>
</evidence>